<dbReference type="Gene3D" id="3.40.50.150">
    <property type="entry name" value="Vaccinia Virus protein VP39"/>
    <property type="match status" value="1"/>
</dbReference>
<dbReference type="InterPro" id="IPR006764">
    <property type="entry name" value="SAM_dep_MeTrfase_SAV2177_type"/>
</dbReference>
<organism evidence="1 2">
    <name type="scientific">Actinomycetospora endophytica</name>
    <dbReference type="NCBI Taxonomy" id="2291215"/>
    <lineage>
        <taxon>Bacteria</taxon>
        <taxon>Bacillati</taxon>
        <taxon>Actinomycetota</taxon>
        <taxon>Actinomycetes</taxon>
        <taxon>Pseudonocardiales</taxon>
        <taxon>Pseudonocardiaceae</taxon>
        <taxon>Actinomycetospora</taxon>
    </lineage>
</organism>
<accession>A0ABS8P0S5</accession>
<comment type="caution">
    <text evidence="1">The sequence shown here is derived from an EMBL/GenBank/DDBJ whole genome shotgun (WGS) entry which is preliminary data.</text>
</comment>
<keyword evidence="1" id="KW-0808">Transferase</keyword>
<keyword evidence="1" id="KW-0489">Methyltransferase</keyword>
<dbReference type="GO" id="GO:0008168">
    <property type="term" value="F:methyltransferase activity"/>
    <property type="evidence" value="ECO:0007669"/>
    <property type="project" value="UniProtKB-KW"/>
</dbReference>
<dbReference type="Proteomes" id="UP001199469">
    <property type="component" value="Unassembled WGS sequence"/>
</dbReference>
<dbReference type="EMBL" id="JAJNDB010000001">
    <property type="protein sequence ID" value="MCD2191845.1"/>
    <property type="molecule type" value="Genomic_DNA"/>
</dbReference>
<dbReference type="InterPro" id="IPR029063">
    <property type="entry name" value="SAM-dependent_MTases_sf"/>
</dbReference>
<proteinExistence type="predicted"/>
<gene>
    <name evidence="1" type="ORF">LQ327_00370</name>
</gene>
<keyword evidence="2" id="KW-1185">Reference proteome</keyword>
<sequence length="106" mass="11523">MPTGEKTHQTVRHLGSSARVIYVDRDPVVVAHGQQLVDGDDNAWSVEGDLTDPHGVMVHPVIRRYLDFTKPLALFQSATLLAALGKRRRLGSSGVLTGRGIAVGRR</sequence>
<evidence type="ECO:0000313" key="1">
    <source>
        <dbReference type="EMBL" id="MCD2191845.1"/>
    </source>
</evidence>
<evidence type="ECO:0000313" key="2">
    <source>
        <dbReference type="Proteomes" id="UP001199469"/>
    </source>
</evidence>
<dbReference type="Pfam" id="PF04672">
    <property type="entry name" value="Methyltransf_19"/>
    <property type="match status" value="1"/>
</dbReference>
<reference evidence="1 2" key="1">
    <citation type="submission" date="2021-11" db="EMBL/GenBank/DDBJ databases">
        <title>Draft genome sequence of Actinomycetospora sp. SF1 isolated from the rhizosphere soil.</title>
        <authorList>
            <person name="Duangmal K."/>
            <person name="Chantavorakit T."/>
        </authorList>
    </citation>
    <scope>NUCLEOTIDE SEQUENCE [LARGE SCALE GENOMIC DNA]</scope>
    <source>
        <strain evidence="1 2">TBRC 5722</strain>
    </source>
</reference>
<dbReference type="GO" id="GO:0032259">
    <property type="term" value="P:methylation"/>
    <property type="evidence" value="ECO:0007669"/>
    <property type="project" value="UniProtKB-KW"/>
</dbReference>
<name>A0ABS8P0S5_9PSEU</name>
<protein>
    <submittedName>
        <fullName evidence="1">SAM-dependent methyltransferase</fullName>
    </submittedName>
</protein>